<evidence type="ECO:0000313" key="1">
    <source>
        <dbReference type="EMBL" id="GAA0517585.1"/>
    </source>
</evidence>
<organism evidence="2 3">
    <name type="scientific">Saccharopolyspora thermophila</name>
    <dbReference type="NCBI Taxonomy" id="89367"/>
    <lineage>
        <taxon>Bacteria</taxon>
        <taxon>Bacillati</taxon>
        <taxon>Actinomycetota</taxon>
        <taxon>Actinomycetes</taxon>
        <taxon>Pseudonocardiales</taxon>
        <taxon>Pseudonocardiaceae</taxon>
        <taxon>Saccharopolyspora</taxon>
    </lineage>
</organism>
<evidence type="ECO:0000313" key="4">
    <source>
        <dbReference type="Proteomes" id="UP001500220"/>
    </source>
</evidence>
<dbReference type="Proteomes" id="UP000597989">
    <property type="component" value="Unassembled WGS sequence"/>
</dbReference>
<reference evidence="1 4" key="2">
    <citation type="journal article" date="2019" name="Int. J. Syst. Evol. Microbiol.">
        <title>The Global Catalogue of Microorganisms (GCM) 10K type strain sequencing project: providing services to taxonomists for standard genome sequencing and annotation.</title>
        <authorList>
            <consortium name="The Broad Institute Genomics Platform"/>
            <consortium name="The Broad Institute Genome Sequencing Center for Infectious Disease"/>
            <person name="Wu L."/>
            <person name="Ma J."/>
        </authorList>
    </citation>
    <scope>NUCLEOTIDE SEQUENCE [LARGE SCALE GENOMIC DNA]</scope>
    <source>
        <strain evidence="1 4">JCM 10664</strain>
    </source>
</reference>
<dbReference type="AlphaFoldDB" id="A0A917NAW3"/>
<dbReference type="EMBL" id="BMMT01000006">
    <property type="protein sequence ID" value="GGI84255.1"/>
    <property type="molecule type" value="Genomic_DNA"/>
</dbReference>
<dbReference type="EMBL" id="BAAAHC010000008">
    <property type="protein sequence ID" value="GAA0517585.1"/>
    <property type="molecule type" value="Genomic_DNA"/>
</dbReference>
<accession>A0A917NAW3</accession>
<sequence length="163" mass="17158">MLRRGALHGLCAGAVGVAAMTAGEKAEQALTGRPDSHVPGRTFRRMPGAAMPRRGANLAMHVGQGVLLGAVRGIMADSGLRGPWASSMFAVVRLTNDQIAENATGTGAPPWTWPRSELVIDLLHKAVYAFATGLVADRLAARDAPGLRHARLRRGRQPDVGPV</sequence>
<keyword evidence="4" id="KW-1185">Reference proteome</keyword>
<reference evidence="2 3" key="1">
    <citation type="journal article" date="2014" name="Int. J. Syst. Evol. Microbiol.">
        <title>Complete genome sequence of Corynebacterium casei LMG S-19264T (=DSM 44701T), isolated from a smear-ripened cheese.</title>
        <authorList>
            <consortium name="US DOE Joint Genome Institute (JGI-PGF)"/>
            <person name="Walter F."/>
            <person name="Albersmeier A."/>
            <person name="Kalinowski J."/>
            <person name="Ruckert C."/>
        </authorList>
    </citation>
    <scope>NUCLEOTIDE SEQUENCE [LARGE SCALE GENOMIC DNA]</scope>
    <source>
        <strain evidence="2 3">CGMCC 4.7206</strain>
    </source>
</reference>
<protein>
    <submittedName>
        <fullName evidence="2">Uncharacterized protein</fullName>
    </submittedName>
</protein>
<proteinExistence type="predicted"/>
<evidence type="ECO:0000313" key="3">
    <source>
        <dbReference type="Proteomes" id="UP000597989"/>
    </source>
</evidence>
<reference evidence="2" key="3">
    <citation type="submission" date="2020-09" db="EMBL/GenBank/DDBJ databases">
        <authorList>
            <person name="Sun Q."/>
            <person name="Zhou Y."/>
        </authorList>
    </citation>
    <scope>NUCLEOTIDE SEQUENCE</scope>
    <source>
        <strain evidence="2">CGMCC 4.7206</strain>
    </source>
</reference>
<evidence type="ECO:0000313" key="2">
    <source>
        <dbReference type="EMBL" id="GGI84255.1"/>
    </source>
</evidence>
<gene>
    <name evidence="1" type="ORF">GCM10009545_19520</name>
    <name evidence="2" type="ORF">GCM10011581_21770</name>
</gene>
<dbReference type="Proteomes" id="UP001500220">
    <property type="component" value="Unassembled WGS sequence"/>
</dbReference>
<reference evidence="1" key="4">
    <citation type="submission" date="2023-12" db="EMBL/GenBank/DDBJ databases">
        <authorList>
            <person name="Sun Q."/>
            <person name="Inoue M."/>
        </authorList>
    </citation>
    <scope>NUCLEOTIDE SEQUENCE</scope>
    <source>
        <strain evidence="1">JCM 10664</strain>
    </source>
</reference>
<name>A0A917NAW3_9PSEU</name>
<comment type="caution">
    <text evidence="2">The sequence shown here is derived from an EMBL/GenBank/DDBJ whole genome shotgun (WGS) entry which is preliminary data.</text>
</comment>